<dbReference type="Gene3D" id="2.160.20.10">
    <property type="entry name" value="Single-stranded right-handed beta-helix, Pectin lyase-like"/>
    <property type="match status" value="1"/>
</dbReference>
<dbReference type="SUPFAM" id="SSF51126">
    <property type="entry name" value="Pectin lyase-like"/>
    <property type="match status" value="1"/>
</dbReference>
<evidence type="ECO:0000313" key="3">
    <source>
        <dbReference type="Proteomes" id="UP000005824"/>
    </source>
</evidence>
<organism evidence="2 3">
    <name type="scientific">Chthoniobacter flavus Ellin428</name>
    <dbReference type="NCBI Taxonomy" id="497964"/>
    <lineage>
        <taxon>Bacteria</taxon>
        <taxon>Pseudomonadati</taxon>
        <taxon>Verrucomicrobiota</taxon>
        <taxon>Spartobacteria</taxon>
        <taxon>Chthoniobacterales</taxon>
        <taxon>Chthoniobacteraceae</taxon>
        <taxon>Chthoniobacter</taxon>
    </lineage>
</organism>
<dbReference type="Proteomes" id="UP000005824">
    <property type="component" value="Unassembled WGS sequence"/>
</dbReference>
<dbReference type="Pfam" id="PF13229">
    <property type="entry name" value="Beta_helix"/>
    <property type="match status" value="1"/>
</dbReference>
<dbReference type="InterPro" id="IPR011050">
    <property type="entry name" value="Pectin_lyase_fold/virulence"/>
</dbReference>
<dbReference type="AlphaFoldDB" id="B4D8R9"/>
<dbReference type="RefSeq" id="WP_006982630.1">
    <property type="nucleotide sequence ID" value="NZ_ABVL01000023.1"/>
</dbReference>
<evidence type="ECO:0000313" key="2">
    <source>
        <dbReference type="EMBL" id="EDY17127.1"/>
    </source>
</evidence>
<dbReference type="STRING" id="497964.CfE428DRAFT_5309"/>
<proteinExistence type="predicted"/>
<protein>
    <recommendedName>
        <fullName evidence="1">Right handed beta helix domain-containing protein</fullName>
    </recommendedName>
</protein>
<dbReference type="InterPro" id="IPR012334">
    <property type="entry name" value="Pectin_lyas_fold"/>
</dbReference>
<evidence type="ECO:0000259" key="1">
    <source>
        <dbReference type="Pfam" id="PF13229"/>
    </source>
</evidence>
<comment type="caution">
    <text evidence="2">The sequence shown here is derived from an EMBL/GenBank/DDBJ whole genome shotgun (WGS) entry which is preliminary data.</text>
</comment>
<gene>
    <name evidence="2" type="ORF">CfE428DRAFT_5309</name>
</gene>
<dbReference type="SMART" id="SM00710">
    <property type="entry name" value="PbH1"/>
    <property type="match status" value="6"/>
</dbReference>
<dbReference type="EMBL" id="ABVL01000023">
    <property type="protein sequence ID" value="EDY17127.1"/>
    <property type="molecule type" value="Genomic_DNA"/>
</dbReference>
<feature type="domain" description="Right handed beta helix" evidence="1">
    <location>
        <begin position="970"/>
        <end position="1043"/>
    </location>
</feature>
<dbReference type="InterPro" id="IPR013783">
    <property type="entry name" value="Ig-like_fold"/>
</dbReference>
<reference evidence="2 3" key="1">
    <citation type="journal article" date="2011" name="J. Bacteriol.">
        <title>Genome sequence of Chthoniobacter flavus Ellin428, an aerobic heterotrophic soil bacterium.</title>
        <authorList>
            <person name="Kant R."/>
            <person name="van Passel M.W."/>
            <person name="Palva A."/>
            <person name="Lucas S."/>
            <person name="Lapidus A."/>
            <person name="Glavina Del Rio T."/>
            <person name="Dalin E."/>
            <person name="Tice H."/>
            <person name="Bruce D."/>
            <person name="Goodwin L."/>
            <person name="Pitluck S."/>
            <person name="Larimer F.W."/>
            <person name="Land M.L."/>
            <person name="Hauser L."/>
            <person name="Sangwan P."/>
            <person name="de Vos W.M."/>
            <person name="Janssen P.H."/>
            <person name="Smidt H."/>
        </authorList>
    </citation>
    <scope>NUCLEOTIDE SEQUENCE [LARGE SCALE GENOMIC DNA]</scope>
    <source>
        <strain evidence="2 3">Ellin428</strain>
    </source>
</reference>
<dbReference type="Gene3D" id="2.60.40.10">
    <property type="entry name" value="Immunoglobulins"/>
    <property type="match status" value="1"/>
</dbReference>
<dbReference type="InParanoid" id="B4D8R9"/>
<accession>B4D8R9</accession>
<dbReference type="InterPro" id="IPR039448">
    <property type="entry name" value="Beta_helix"/>
</dbReference>
<name>B4D8R9_9BACT</name>
<keyword evidence="3" id="KW-1185">Reference proteome</keyword>
<dbReference type="eggNOG" id="ENOG502ZKHX">
    <property type="taxonomic scope" value="Bacteria"/>
</dbReference>
<sequence length="1058" mass="113127">MNLSSISVGVRVFLGAIFLLAGHGRAASLPFITTFANDTVGGLPAGWSGALTANPAVTTAQAAPADAKSVVFTAVNQGMQTNVGSNAALQWDFWIQPTGTGRSLTIGTFDSGNRYGIWLTFGNTSGQVSYYANNTWNTIPGATFVANQWYRVRLVGRLDPAKTFDFYLSAAGGGALPDLPQGRNLPVRDAATVDFTTVHAGTYGFSNAAYFDDSAVQLPVTDGFDSDAPGFATPAGWTNTGTTVPQILASGADGTVCSVSLYQTTNRIEHPFPLADEVTIDAKVYPTSVGRTATLTIFDETHRWGPYLSFGVSSGKVSYFTGTAWMDVPNFTFTANAWYRVRLVARSLPAPSFDIYLSAANSDTLPATPQGVGLPLRDPLAVDFATFGVDGFGETAPWQLDSVEITQGLEPATLAALTPANNTTAYIPTPSFTWTSSPTAESYDTQIATDAAFTNVIYTDNVPMNRYVANQPLPGGDVYWRVRGHDSSGLVGTYSPAFKFTIAAPTHTYNLAATATVSDIQTTIANAVTPAVVNFAASASYTLAPTTVLFTATNKSDLIINGNGANITFTNPMCGLAQINNCQRVLIRDLTVDYNPVPFSVGTIVSTTAGGSFTMTLDSGMPPFNAPHMLANWTWGVLLDPTNPGKIQAGTPIVISTVSQSVVQNGNQYTLQLGDPSVISCFIPGRKYIQFARNNGGTTFVTANGGADVTCYNLVNYAISGAHYMCLDGSDFKVLHCHSLIKSGRWFGGNADGVHARFNTIGPWVEQSEFNGIGDDSVALYSKGVFIQQKLSNTSIRLDTDFFNFSVGDTFTIFNPRDGVPVAENLTVTSKTAVGSPTTAYDIGFTPAVTGAIQTSDPNPVNNDQVFTRTKLAQGFMLRGNTFHNIRRYGSIIRASSGVVENNHYDGISDVPIIFRNEPDLWRNGLQSTDIIVSGNTITNSGFSTGAVSMGQIQMSIYKLGSLYGAWRGHQRITISDNVVSNWQEYGISVLNGAEISLLNNEITADPGATFNNSRPHYGIYMDNSQDSEILNNSFTDPRTLTLDVFVTTNTSNITVQP</sequence>
<dbReference type="InterPro" id="IPR006626">
    <property type="entry name" value="PbH1"/>
</dbReference>